<proteinExistence type="predicted"/>
<feature type="transmembrane region" description="Helical" evidence="1">
    <location>
        <begin position="317"/>
        <end position="335"/>
    </location>
</feature>
<feature type="transmembrane region" description="Helical" evidence="1">
    <location>
        <begin position="396"/>
        <end position="415"/>
    </location>
</feature>
<organism evidence="2 3">
    <name type="scientific">Flavobacterium caeni</name>
    <dbReference type="NCBI Taxonomy" id="490189"/>
    <lineage>
        <taxon>Bacteria</taxon>
        <taxon>Pseudomonadati</taxon>
        <taxon>Bacteroidota</taxon>
        <taxon>Flavobacteriia</taxon>
        <taxon>Flavobacteriales</taxon>
        <taxon>Flavobacteriaceae</taxon>
        <taxon>Flavobacterium</taxon>
    </lineage>
</organism>
<feature type="transmembrane region" description="Helical" evidence="1">
    <location>
        <begin position="368"/>
        <end position="389"/>
    </location>
</feature>
<reference evidence="2 3" key="1">
    <citation type="submission" date="2016-10" db="EMBL/GenBank/DDBJ databases">
        <authorList>
            <person name="de Groot N.N."/>
        </authorList>
    </citation>
    <scope>NUCLEOTIDE SEQUENCE [LARGE SCALE GENOMIC DNA]</scope>
    <source>
        <strain evidence="2 3">CGMCC 1.7031</strain>
    </source>
</reference>
<dbReference type="Pfam" id="PF06123">
    <property type="entry name" value="CreD"/>
    <property type="match status" value="1"/>
</dbReference>
<accession>A0A1G5B450</accession>
<evidence type="ECO:0000256" key="1">
    <source>
        <dbReference type="SAM" id="Phobius"/>
    </source>
</evidence>
<name>A0A1G5B450_9FLAO</name>
<keyword evidence="3" id="KW-1185">Reference proteome</keyword>
<keyword evidence="1" id="KW-1133">Transmembrane helix</keyword>
<dbReference type="PIRSF" id="PIRSF004548">
    <property type="entry name" value="CreD"/>
    <property type="match status" value="1"/>
</dbReference>
<gene>
    <name evidence="2" type="ORF">SAMN02927903_00247</name>
</gene>
<keyword evidence="1" id="KW-0472">Membrane</keyword>
<dbReference type="AlphaFoldDB" id="A0A1G5B450"/>
<feature type="transmembrane region" description="Helical" evidence="1">
    <location>
        <begin position="421"/>
        <end position="440"/>
    </location>
</feature>
<sequence length="446" mass="50661">METPEPITRFFQSNTARMIMVGALTLILLIPLFFVQNLIQERQYRQKEVVREISGKWGESVYFYGPILKVPFQIYTQTTSVNEKTKETTTQRIPETHYAYFFPEVLQNTSAVNTTKRYRNNYESVVYESRMQFSGRYVTPDFSGKDIAAADIHWDKATVMIRTSNMGSIRDEVTLSLGGKKYAFEPMYSETKDSVATLETGFIDAKTFLDKPSVAFNFDVVYNGSQQIRMVPIGKTTQARMTSNWPDPSFSGRFLPSDSTKKITDKGFVADWKILHINRPFGQQSFGNLPDLSDFAFGVNFIVPVDQYQQNERAAKYGFLVIGLTFLVFFLIQVVSKVRIHIFQYTMIGLALVMFYTLLVSITEHSSFLTAYLIAAVSVVAMIGLYSVSILKGRKFPLFIVGALSALYGFIYVIIQLENYALLFGSIGLFAILGAVMYASRKIDWN</sequence>
<dbReference type="PANTHER" id="PTHR30092:SF0">
    <property type="entry name" value="INNER MEMBRANE PROTEIN CRED"/>
    <property type="match status" value="1"/>
</dbReference>
<protein>
    <submittedName>
        <fullName evidence="2">Inner membrane protein</fullName>
    </submittedName>
</protein>
<evidence type="ECO:0000313" key="2">
    <source>
        <dbReference type="EMBL" id="SCX84948.1"/>
    </source>
</evidence>
<dbReference type="GO" id="GO:0005886">
    <property type="term" value="C:plasma membrane"/>
    <property type="evidence" value="ECO:0007669"/>
    <property type="project" value="TreeGrafter"/>
</dbReference>
<feature type="transmembrane region" description="Helical" evidence="1">
    <location>
        <begin position="342"/>
        <end position="362"/>
    </location>
</feature>
<feature type="transmembrane region" description="Helical" evidence="1">
    <location>
        <begin position="18"/>
        <end position="39"/>
    </location>
</feature>
<dbReference type="InterPro" id="IPR010364">
    <property type="entry name" value="Uncharacterised_IM_CreD"/>
</dbReference>
<evidence type="ECO:0000313" key="3">
    <source>
        <dbReference type="Proteomes" id="UP000199354"/>
    </source>
</evidence>
<dbReference type="EMBL" id="FMVF01000002">
    <property type="protein sequence ID" value="SCX84948.1"/>
    <property type="molecule type" value="Genomic_DNA"/>
</dbReference>
<dbReference type="Proteomes" id="UP000199354">
    <property type="component" value="Unassembled WGS sequence"/>
</dbReference>
<dbReference type="RefSeq" id="WP_091140355.1">
    <property type="nucleotide sequence ID" value="NZ_FMVF01000002.1"/>
</dbReference>
<dbReference type="OrthoDB" id="9791851at2"/>
<keyword evidence="1" id="KW-0812">Transmembrane</keyword>
<dbReference type="PANTHER" id="PTHR30092">
    <property type="entry name" value="INNER MEMBRANE PROTEIN CRED"/>
    <property type="match status" value="1"/>
</dbReference>
<dbReference type="NCBIfam" id="NF008712">
    <property type="entry name" value="PRK11715.1-1"/>
    <property type="match status" value="1"/>
</dbReference>
<dbReference type="STRING" id="490189.SAMN02927903_00247"/>